<keyword evidence="1" id="KW-0732">Signal</keyword>
<name>A0ABU5Y774_9FLAO</name>
<feature type="signal peptide" evidence="1">
    <location>
        <begin position="1"/>
        <end position="25"/>
    </location>
</feature>
<evidence type="ECO:0000313" key="2">
    <source>
        <dbReference type="EMBL" id="MEB3039784.1"/>
    </source>
</evidence>
<dbReference type="Gene3D" id="2.180.10.10">
    <property type="entry name" value="RHS repeat-associated core"/>
    <property type="match status" value="1"/>
</dbReference>
<gene>
    <name evidence="2" type="ORF">VJJ49_03630</name>
</gene>
<keyword evidence="3" id="KW-1185">Reference proteome</keyword>
<dbReference type="RefSeq" id="WP_323978973.1">
    <property type="nucleotide sequence ID" value="NZ_JAYKBV010000004.1"/>
</dbReference>
<comment type="caution">
    <text evidence="2">The sequence shown here is derived from an EMBL/GenBank/DDBJ whole genome shotgun (WGS) entry which is preliminary data.</text>
</comment>
<dbReference type="Proteomes" id="UP001324270">
    <property type="component" value="Unassembled WGS sequence"/>
</dbReference>
<dbReference type="EMBL" id="JAYKBV010000004">
    <property type="protein sequence ID" value="MEB3039784.1"/>
    <property type="molecule type" value="Genomic_DNA"/>
</dbReference>
<evidence type="ECO:0000313" key="3">
    <source>
        <dbReference type="Proteomes" id="UP001324270"/>
    </source>
</evidence>
<evidence type="ECO:0008006" key="4">
    <source>
        <dbReference type="Google" id="ProtNLM"/>
    </source>
</evidence>
<proteinExistence type="predicted"/>
<feature type="chain" id="PRO_5046590834" description="Sugar-binding protein" evidence="1">
    <location>
        <begin position="26"/>
        <end position="290"/>
    </location>
</feature>
<evidence type="ECO:0000256" key="1">
    <source>
        <dbReference type="SAM" id="SignalP"/>
    </source>
</evidence>
<accession>A0ABU5Y774</accession>
<sequence>MNYKTLTTLLVFVLCLLACNGQKNSYTKPKKNWEGMNLHGKVKTMEVHEKIMPDFIKEGSSQSFNNNIYSILFFNTDGYLYQKKGYYDSGKLFVTIDYVYDDQHNLISETEVTFSDEGTPLRKEAILYKYNNKGLLIQKDEYLGDQYAFKTQFVYDEKGRCSQENKFIPPPIGKENDLTSKTTYSYNDKYYDLVKTTNYLEGETEADVVSYKYDNKNNVIEYAFWKKAKRVFTYNENNEELTQETFWEGKSKDKIIYKYQYDKHHNPVKITQEVEGELYSIETRKYEYYE</sequence>
<organism evidence="2 3">
    <name type="scientific">Capnocytophaga gingivalis</name>
    <dbReference type="NCBI Taxonomy" id="1017"/>
    <lineage>
        <taxon>Bacteria</taxon>
        <taxon>Pseudomonadati</taxon>
        <taxon>Bacteroidota</taxon>
        <taxon>Flavobacteriia</taxon>
        <taxon>Flavobacteriales</taxon>
        <taxon>Flavobacteriaceae</taxon>
        <taxon>Capnocytophaga</taxon>
    </lineage>
</organism>
<reference evidence="2 3" key="1">
    <citation type="submission" date="2023-12" db="EMBL/GenBank/DDBJ databases">
        <title>Genomic sequences of Capnocytophaga and Parvimonas strains.</title>
        <authorList>
            <person name="Watt R.M."/>
            <person name="Wang M."/>
            <person name="Yang T."/>
            <person name="Tong W.M."/>
        </authorList>
    </citation>
    <scope>NUCLEOTIDE SEQUENCE [LARGE SCALE GENOMIC DNA]</scope>
    <source>
        <strain evidence="2 3">CCUG 13156</strain>
    </source>
</reference>
<protein>
    <recommendedName>
        <fullName evidence="4">Sugar-binding protein</fullName>
    </recommendedName>
</protein>